<dbReference type="AlphaFoldDB" id="A0A6N3GS11"/>
<dbReference type="RefSeq" id="WP_412441549.1">
    <property type="nucleotide sequence ID" value="NZ_CACRUT010000031.1"/>
</dbReference>
<evidence type="ECO:0000256" key="1">
    <source>
        <dbReference type="SAM" id="SignalP"/>
    </source>
</evidence>
<gene>
    <name evidence="2" type="ORF">PCLFYP37_00545</name>
</gene>
<protein>
    <recommendedName>
        <fullName evidence="3">SH3b domain-containing protein</fullName>
    </recommendedName>
</protein>
<proteinExistence type="predicted"/>
<keyword evidence="1" id="KW-0732">Signal</keyword>
<feature type="chain" id="PRO_5026960126" description="SH3b domain-containing protein" evidence="1">
    <location>
        <begin position="19"/>
        <end position="428"/>
    </location>
</feature>
<evidence type="ECO:0000313" key="2">
    <source>
        <dbReference type="EMBL" id="VYU66599.1"/>
    </source>
</evidence>
<sequence length="428" mass="48086">MKKMFLMAAFCCTAALQAQDYYVVTGDNVNVRSQPVTGKVVGKVSSVNSFTGWDAGNGWVNFRIPSVSGAISDKFVRKVALRDFSRSMLGEYMGKAPLPVSYSMGTLSEREGYVVLQVTDYTEPDGESGLRGHMSHVYAGIPNKDGISFTHYLYPYSEDKPLVQQMADAGPLEQPYEFVVTEEGELRAYDRVLELQKSAGSQGAKMTERDIYMLKGNVKQARLIRVYPENMMKSLQEEEDGNHPLCNFCNIMRFSPDGKITYYEGQKSTVGKLEQVDSFTYTYDGKKVAVNGKRYGQPFQATYTREDGEFGIRYEGNFRAGEFSAGLIDCQYAVNMDGVPFHVVYGSTTPPFVAYGNGESYEATFRYGENSTLPESMDFSLDYGGDSWNYDGCEIRAVKTDEHGNWTERMVYVDGQPIFKEIQTIVYY</sequence>
<reference evidence="2" key="1">
    <citation type="submission" date="2019-11" db="EMBL/GenBank/DDBJ databases">
        <authorList>
            <person name="Feng L."/>
        </authorList>
    </citation>
    <scope>NUCLEOTIDE SEQUENCE</scope>
    <source>
        <strain evidence="2">PclaraLFYP37</strain>
    </source>
</reference>
<feature type="signal peptide" evidence="1">
    <location>
        <begin position="1"/>
        <end position="18"/>
    </location>
</feature>
<dbReference type="EMBL" id="CACRUT010000031">
    <property type="protein sequence ID" value="VYU66599.1"/>
    <property type="molecule type" value="Genomic_DNA"/>
</dbReference>
<name>A0A6N3GS11_9BACT</name>
<evidence type="ECO:0008006" key="3">
    <source>
        <dbReference type="Google" id="ProtNLM"/>
    </source>
</evidence>
<organism evidence="2">
    <name type="scientific">Paraprevotella clara</name>
    <dbReference type="NCBI Taxonomy" id="454154"/>
    <lineage>
        <taxon>Bacteria</taxon>
        <taxon>Pseudomonadati</taxon>
        <taxon>Bacteroidota</taxon>
        <taxon>Bacteroidia</taxon>
        <taxon>Bacteroidales</taxon>
        <taxon>Prevotellaceae</taxon>
        <taxon>Paraprevotella</taxon>
    </lineage>
</organism>
<accession>A0A6N3GS11</accession>